<comment type="caution">
    <text evidence="1">The sequence shown here is derived from an EMBL/GenBank/DDBJ whole genome shotgun (WGS) entry which is preliminary data.</text>
</comment>
<evidence type="ECO:0000313" key="1">
    <source>
        <dbReference type="EMBL" id="KRZ07142.1"/>
    </source>
</evidence>
<accession>A0A0V1H9V4</accession>
<proteinExistence type="predicted"/>
<dbReference type="AlphaFoldDB" id="A0A0V1H9V4"/>
<evidence type="ECO:0000313" key="2">
    <source>
        <dbReference type="Proteomes" id="UP000055024"/>
    </source>
</evidence>
<sequence length="69" mass="7865">MTQQHIHQTNFRISLPIILQLKFITHFQSENLNAWFANDEASTKKHGFLLTQHMTPNGATGNSTAELLM</sequence>
<dbReference type="Proteomes" id="UP000055024">
    <property type="component" value="Unassembled WGS sequence"/>
</dbReference>
<gene>
    <name evidence="1" type="ORF">T11_1021</name>
</gene>
<name>A0A0V1H9V4_9BILA</name>
<reference evidence="1 2" key="1">
    <citation type="submission" date="2015-01" db="EMBL/GenBank/DDBJ databases">
        <title>Evolution of Trichinella species and genotypes.</title>
        <authorList>
            <person name="Korhonen P.K."/>
            <person name="Edoardo P."/>
            <person name="Giuseppe L.R."/>
            <person name="Gasser R.B."/>
        </authorList>
    </citation>
    <scope>NUCLEOTIDE SEQUENCE [LARGE SCALE GENOMIC DNA]</scope>
    <source>
        <strain evidence="1">ISS1029</strain>
    </source>
</reference>
<organism evidence="1 2">
    <name type="scientific">Trichinella zimbabwensis</name>
    <dbReference type="NCBI Taxonomy" id="268475"/>
    <lineage>
        <taxon>Eukaryota</taxon>
        <taxon>Metazoa</taxon>
        <taxon>Ecdysozoa</taxon>
        <taxon>Nematoda</taxon>
        <taxon>Enoplea</taxon>
        <taxon>Dorylaimia</taxon>
        <taxon>Trichinellida</taxon>
        <taxon>Trichinellidae</taxon>
        <taxon>Trichinella</taxon>
    </lineage>
</organism>
<protein>
    <submittedName>
        <fullName evidence="1">Uncharacterized protein</fullName>
    </submittedName>
</protein>
<dbReference type="EMBL" id="JYDP01000107">
    <property type="protein sequence ID" value="KRZ07142.1"/>
    <property type="molecule type" value="Genomic_DNA"/>
</dbReference>
<keyword evidence="2" id="KW-1185">Reference proteome</keyword>